<proteinExistence type="predicted"/>
<keyword evidence="2" id="KW-1185">Reference proteome</keyword>
<dbReference type="InterPro" id="IPR017892">
    <property type="entry name" value="Pkinase_C"/>
</dbReference>
<reference evidence="3" key="1">
    <citation type="submission" date="2022-11" db="UniProtKB">
        <authorList>
            <consortium name="WormBaseParasite"/>
        </authorList>
    </citation>
    <scope>IDENTIFICATION</scope>
</reference>
<evidence type="ECO:0000259" key="1">
    <source>
        <dbReference type="Pfam" id="PF00433"/>
    </source>
</evidence>
<dbReference type="AlphaFoldDB" id="A0A914NX66"/>
<evidence type="ECO:0000313" key="3">
    <source>
        <dbReference type="WBParaSite" id="Minc3s11267g44766"/>
    </source>
</evidence>
<dbReference type="WBParaSite" id="Minc3s11267g44766">
    <property type="protein sequence ID" value="Minc3s11267g44766"/>
    <property type="gene ID" value="Minc3s11267g44766"/>
</dbReference>
<sequence length="56" mass="6434">KEFTREAVQLTPPAVRNGPLDTLDEMDEIQNNFVQFSFHHGELGSSLRENSEIMEE</sequence>
<protein>
    <recommendedName>
        <fullName evidence="1">Protein kinase C-terminal domain-containing protein</fullName>
    </recommendedName>
</protein>
<dbReference type="Proteomes" id="UP000887563">
    <property type="component" value="Unplaced"/>
</dbReference>
<accession>A0A914NX66</accession>
<feature type="domain" description="Protein kinase C-terminal" evidence="1">
    <location>
        <begin position="1"/>
        <end position="38"/>
    </location>
</feature>
<dbReference type="GO" id="GO:0005524">
    <property type="term" value="F:ATP binding"/>
    <property type="evidence" value="ECO:0007669"/>
    <property type="project" value="InterPro"/>
</dbReference>
<dbReference type="Pfam" id="PF00433">
    <property type="entry name" value="Pkinase_C"/>
    <property type="match status" value="1"/>
</dbReference>
<dbReference type="GO" id="GO:0004674">
    <property type="term" value="F:protein serine/threonine kinase activity"/>
    <property type="evidence" value="ECO:0007669"/>
    <property type="project" value="InterPro"/>
</dbReference>
<evidence type="ECO:0000313" key="2">
    <source>
        <dbReference type="Proteomes" id="UP000887563"/>
    </source>
</evidence>
<name>A0A914NX66_MELIC</name>
<organism evidence="2 3">
    <name type="scientific">Meloidogyne incognita</name>
    <name type="common">Southern root-knot nematode worm</name>
    <name type="synonym">Oxyuris incognita</name>
    <dbReference type="NCBI Taxonomy" id="6306"/>
    <lineage>
        <taxon>Eukaryota</taxon>
        <taxon>Metazoa</taxon>
        <taxon>Ecdysozoa</taxon>
        <taxon>Nematoda</taxon>
        <taxon>Chromadorea</taxon>
        <taxon>Rhabditida</taxon>
        <taxon>Tylenchina</taxon>
        <taxon>Tylenchomorpha</taxon>
        <taxon>Tylenchoidea</taxon>
        <taxon>Meloidogynidae</taxon>
        <taxon>Meloidogyninae</taxon>
        <taxon>Meloidogyne</taxon>
        <taxon>Meloidogyne incognita group</taxon>
    </lineage>
</organism>